<evidence type="ECO:0008006" key="3">
    <source>
        <dbReference type="Google" id="ProtNLM"/>
    </source>
</evidence>
<comment type="caution">
    <text evidence="1">The sequence shown here is derived from an EMBL/GenBank/DDBJ whole genome shotgun (WGS) entry which is preliminary data.</text>
</comment>
<evidence type="ECO:0000313" key="2">
    <source>
        <dbReference type="Proteomes" id="UP000609651"/>
    </source>
</evidence>
<proteinExistence type="predicted"/>
<organism evidence="1 2">
    <name type="scientific">Alienimonas chondri</name>
    <dbReference type="NCBI Taxonomy" id="2681879"/>
    <lineage>
        <taxon>Bacteria</taxon>
        <taxon>Pseudomonadati</taxon>
        <taxon>Planctomycetota</taxon>
        <taxon>Planctomycetia</taxon>
        <taxon>Planctomycetales</taxon>
        <taxon>Planctomycetaceae</taxon>
        <taxon>Alienimonas</taxon>
    </lineage>
</organism>
<reference evidence="1 2" key="1">
    <citation type="journal article" date="2020" name="Syst. Appl. Microbiol.">
        <title>Alienimonas chondri sp. nov., a novel planctomycete isolated from the biofilm of the red alga Chondrus crispus.</title>
        <authorList>
            <person name="Vitorino I."/>
            <person name="Albuquerque L."/>
            <person name="Wiegand S."/>
            <person name="Kallscheuer N."/>
            <person name="da Costa M.S."/>
            <person name="Lobo-da-Cunha A."/>
            <person name="Jogler C."/>
            <person name="Lage O.M."/>
        </authorList>
    </citation>
    <scope>NUCLEOTIDE SEQUENCE [LARGE SCALE GENOMIC DNA]</scope>
    <source>
        <strain evidence="1 2">LzC2</strain>
    </source>
</reference>
<dbReference type="Proteomes" id="UP000609651">
    <property type="component" value="Unassembled WGS sequence"/>
</dbReference>
<accession>A0ABX1VIU5</accession>
<gene>
    <name evidence="1" type="ORF">LzC2_34680</name>
</gene>
<protein>
    <recommendedName>
        <fullName evidence="3">Lipoprotein</fullName>
    </recommendedName>
</protein>
<keyword evidence="2" id="KW-1185">Reference proteome</keyword>
<name>A0ABX1VIU5_9PLAN</name>
<evidence type="ECO:0000313" key="1">
    <source>
        <dbReference type="EMBL" id="NNJ27366.1"/>
    </source>
</evidence>
<dbReference type="EMBL" id="WTPX01000145">
    <property type="protein sequence ID" value="NNJ27366.1"/>
    <property type="molecule type" value="Genomic_DNA"/>
</dbReference>
<sequence length="186" mass="19449">MMSAPIIPSRLALVCASTLLVGCGGQEELTEMLGGSAGRAAIADPASVEAIRLEPANPLPDPDDIDLEALERLVLPDSLPEGISDYREVAGPVAVPAAQAAALDSPGWLSPDVAKACEPLYGLRVRFTGRNGTVVDIWNCFECDILSVVIDGEVVGGDDSDDLRPILLAVARQAFPDDEALASLEE</sequence>